<evidence type="ECO:0000256" key="1">
    <source>
        <dbReference type="SAM" id="MobiDB-lite"/>
    </source>
</evidence>
<organism evidence="3 4">
    <name type="scientific">Microbacterium allomyrinae</name>
    <dbReference type="NCBI Taxonomy" id="2830666"/>
    <lineage>
        <taxon>Bacteria</taxon>
        <taxon>Bacillati</taxon>
        <taxon>Actinomycetota</taxon>
        <taxon>Actinomycetes</taxon>
        <taxon>Micrococcales</taxon>
        <taxon>Microbacteriaceae</taxon>
        <taxon>Microbacterium</taxon>
    </lineage>
</organism>
<dbReference type="InterPro" id="IPR001509">
    <property type="entry name" value="Epimerase_deHydtase"/>
</dbReference>
<dbReference type="EMBL" id="JAGTTN010000001">
    <property type="protein sequence ID" value="MCC2031632.1"/>
    <property type="molecule type" value="Genomic_DNA"/>
</dbReference>
<reference evidence="3" key="1">
    <citation type="submission" date="2021-04" db="EMBL/GenBank/DDBJ databases">
        <title>Microbacterium tenobrionis sp. nov. and Microbacterium allomyrinae sp. nov., isolated from larvae of Tenobrio molitor and Allomyrina dichotoma, respectively.</title>
        <authorList>
            <person name="Lee S.D."/>
        </authorList>
    </citation>
    <scope>NUCLEOTIDE SEQUENCE</scope>
    <source>
        <strain evidence="3">BWT-G7</strain>
    </source>
</reference>
<feature type="domain" description="NAD-dependent epimerase/dehydratase" evidence="2">
    <location>
        <begin position="4"/>
        <end position="237"/>
    </location>
</feature>
<evidence type="ECO:0000259" key="2">
    <source>
        <dbReference type="Pfam" id="PF01370"/>
    </source>
</evidence>
<dbReference type="Gene3D" id="3.40.50.720">
    <property type="entry name" value="NAD(P)-binding Rossmann-like Domain"/>
    <property type="match status" value="1"/>
</dbReference>
<proteinExistence type="predicted"/>
<feature type="compositionally biased region" description="Low complexity" evidence="1">
    <location>
        <begin position="327"/>
        <end position="338"/>
    </location>
</feature>
<dbReference type="Pfam" id="PF01370">
    <property type="entry name" value="Epimerase"/>
    <property type="match status" value="1"/>
</dbReference>
<feature type="region of interest" description="Disordered" evidence="1">
    <location>
        <begin position="291"/>
        <end position="352"/>
    </location>
</feature>
<sequence>MSRIAVTGGAGRLGRTLVAGLAQAGHELISLDRAVSDAPELAGIAQIPVDLTDADAAAGAISDARADALIHLAAIAVPFSAPEDVILHTNAALALNVLSAGAGAGVPKIVTASSPTVLGYGAPRGWLPDRFPLDEETVPRPWNAYALSKHLAEQTIAMLARQTGDATRFAAFRPCYVIAPEEWDGAPTQQGHTVRERLADPALSAPALFNYVDARDVATFVDTLLEALPDIPNAEVFFVAADDALARRPLAELLPQFVPGTDALAAGLTGTAPAFSNAKARRVLGWRPAHSWRGEFGEGGEAGGRGETGERDGRGETGEHHEHGDLSRSSGGRSGTTRTDPDLTTPRKDVLA</sequence>
<gene>
    <name evidence="3" type="ORF">KEC57_05475</name>
</gene>
<dbReference type="PANTHER" id="PTHR43245">
    <property type="entry name" value="BIFUNCTIONAL POLYMYXIN RESISTANCE PROTEIN ARNA"/>
    <property type="match status" value="1"/>
</dbReference>
<protein>
    <submittedName>
        <fullName evidence="3">NAD(P)-dependent oxidoreductase</fullName>
    </submittedName>
</protein>
<dbReference type="InterPro" id="IPR036291">
    <property type="entry name" value="NAD(P)-bd_dom_sf"/>
</dbReference>
<evidence type="ECO:0000313" key="4">
    <source>
        <dbReference type="Proteomes" id="UP001139354"/>
    </source>
</evidence>
<dbReference type="SUPFAM" id="SSF51735">
    <property type="entry name" value="NAD(P)-binding Rossmann-fold domains"/>
    <property type="match status" value="1"/>
</dbReference>
<dbReference type="Proteomes" id="UP001139354">
    <property type="component" value="Unassembled WGS sequence"/>
</dbReference>
<dbReference type="AlphaFoldDB" id="A0A9X1S2P4"/>
<feature type="compositionally biased region" description="Basic and acidic residues" evidence="1">
    <location>
        <begin position="339"/>
        <end position="352"/>
    </location>
</feature>
<feature type="compositionally biased region" description="Gly residues" evidence="1">
    <location>
        <begin position="297"/>
        <end position="306"/>
    </location>
</feature>
<evidence type="ECO:0000313" key="3">
    <source>
        <dbReference type="EMBL" id="MCC2031632.1"/>
    </source>
</evidence>
<comment type="caution">
    <text evidence="3">The sequence shown here is derived from an EMBL/GenBank/DDBJ whole genome shotgun (WGS) entry which is preliminary data.</text>
</comment>
<accession>A0A9X1S2P4</accession>
<name>A0A9X1S2P4_9MICO</name>
<keyword evidence="4" id="KW-1185">Reference proteome</keyword>
<dbReference type="InterPro" id="IPR050177">
    <property type="entry name" value="Lipid_A_modif_metabolic_enz"/>
</dbReference>
<feature type="compositionally biased region" description="Basic and acidic residues" evidence="1">
    <location>
        <begin position="307"/>
        <end position="326"/>
    </location>
</feature>
<dbReference type="RefSeq" id="WP_229383508.1">
    <property type="nucleotide sequence ID" value="NZ_JAGTTN010000001.1"/>
</dbReference>